<accession>A0A397TV96</accession>
<keyword evidence="3" id="KW-1185">Reference proteome</keyword>
<evidence type="ECO:0000313" key="2">
    <source>
        <dbReference type="EMBL" id="RIB02042.1"/>
    </source>
</evidence>
<comment type="caution">
    <text evidence="2">The sequence shown here is derived from an EMBL/GenBank/DDBJ whole genome shotgun (WGS) entry which is preliminary data.</text>
</comment>
<protein>
    <submittedName>
        <fullName evidence="2">Uncharacterized protein</fullName>
    </submittedName>
</protein>
<evidence type="ECO:0000313" key="3">
    <source>
        <dbReference type="Proteomes" id="UP000266673"/>
    </source>
</evidence>
<sequence>MASGQQLTENSMEDIQQTSLTSFDEIHANIKEAIDASTGPFAKHLPGNIPIPDHAKPPTNPNPWADPPEQQNQQILADSLTNLIDPDAMETESNATIEPDIHWKLYSRAYAPTKRIKRITTATHRTMKRSLRPLTLPKIRTIFVTQTMLNTHSIQHPDHY</sequence>
<gene>
    <name evidence="2" type="ORF">C2G38_2292884</name>
</gene>
<reference evidence="2 3" key="1">
    <citation type="submission" date="2018-06" db="EMBL/GenBank/DDBJ databases">
        <title>Comparative genomics reveals the genomic features of Rhizophagus irregularis, R. cerebriforme, R. diaphanum and Gigaspora rosea, and their symbiotic lifestyle signature.</title>
        <authorList>
            <person name="Morin E."/>
            <person name="San Clemente H."/>
            <person name="Chen E.C.H."/>
            <person name="De La Providencia I."/>
            <person name="Hainaut M."/>
            <person name="Kuo A."/>
            <person name="Kohler A."/>
            <person name="Murat C."/>
            <person name="Tang N."/>
            <person name="Roy S."/>
            <person name="Loubradou J."/>
            <person name="Henrissat B."/>
            <person name="Grigoriev I.V."/>
            <person name="Corradi N."/>
            <person name="Roux C."/>
            <person name="Martin F.M."/>
        </authorList>
    </citation>
    <scope>NUCLEOTIDE SEQUENCE [LARGE SCALE GENOMIC DNA]</scope>
    <source>
        <strain evidence="2 3">DAOM 194757</strain>
    </source>
</reference>
<dbReference type="AlphaFoldDB" id="A0A397TV96"/>
<organism evidence="2 3">
    <name type="scientific">Gigaspora rosea</name>
    <dbReference type="NCBI Taxonomy" id="44941"/>
    <lineage>
        <taxon>Eukaryota</taxon>
        <taxon>Fungi</taxon>
        <taxon>Fungi incertae sedis</taxon>
        <taxon>Mucoromycota</taxon>
        <taxon>Glomeromycotina</taxon>
        <taxon>Glomeromycetes</taxon>
        <taxon>Diversisporales</taxon>
        <taxon>Gigasporaceae</taxon>
        <taxon>Gigaspora</taxon>
    </lineage>
</organism>
<dbReference type="Proteomes" id="UP000266673">
    <property type="component" value="Unassembled WGS sequence"/>
</dbReference>
<evidence type="ECO:0000256" key="1">
    <source>
        <dbReference type="SAM" id="MobiDB-lite"/>
    </source>
</evidence>
<dbReference type="EMBL" id="QKWP01002841">
    <property type="protein sequence ID" value="RIB02042.1"/>
    <property type="molecule type" value="Genomic_DNA"/>
</dbReference>
<feature type="region of interest" description="Disordered" evidence="1">
    <location>
        <begin position="39"/>
        <end position="72"/>
    </location>
</feature>
<name>A0A397TV96_9GLOM</name>
<proteinExistence type="predicted"/>